<feature type="non-terminal residue" evidence="1">
    <location>
        <position position="490"/>
    </location>
</feature>
<gene>
    <name evidence="1" type="ORF">PG2071B_1430</name>
</gene>
<evidence type="ECO:0000313" key="1">
    <source>
        <dbReference type="EMBL" id="RYQ17777.1"/>
    </source>
</evidence>
<name>A0A4Q5A3T9_9BIFI</name>
<dbReference type="AlphaFoldDB" id="A0A4Q5A3T9"/>
<dbReference type="EMBL" id="RYUM01000020">
    <property type="protein sequence ID" value="RYQ17777.1"/>
    <property type="molecule type" value="Genomic_DNA"/>
</dbReference>
<protein>
    <submittedName>
        <fullName evidence="1">Uncharacterized protein</fullName>
    </submittedName>
</protein>
<organism evidence="1 2">
    <name type="scientific">Bifidobacterium pseudolongum subsp. globosum</name>
    <dbReference type="NCBI Taxonomy" id="1690"/>
    <lineage>
        <taxon>Bacteria</taxon>
        <taxon>Bacillati</taxon>
        <taxon>Actinomycetota</taxon>
        <taxon>Actinomycetes</taxon>
        <taxon>Bifidobacteriales</taxon>
        <taxon>Bifidobacteriaceae</taxon>
        <taxon>Bifidobacterium</taxon>
    </lineage>
</organism>
<proteinExistence type="predicted"/>
<dbReference type="Proteomes" id="UP000291187">
    <property type="component" value="Unassembled WGS sequence"/>
</dbReference>
<evidence type="ECO:0000313" key="2">
    <source>
        <dbReference type="Proteomes" id="UP000291187"/>
    </source>
</evidence>
<sequence>MTMRADSSNIAQYRELTQMVDFVETEWGFDEEFDGPTFLWDPTISSCSQHEDARRNPTPVARPDEARLVMAQPMQWYFDGIAAITPSATPTPEGGMDVPCKDMPSFRMESQALAGVEAVVANALASTQWLDATRNLCMAVELTARFIGSCEDRHQECLEYLKELIQLVRIYMDSVARNADPETSAQALRMVTDVACNEDFRINPMPMVELLSCCLSFAQWDDTRVFAYEALNNAVASMDGMARQYGDDAIADARFREMVTGEYAHEFADLDGFEGFDGEPDPDTCTDRRELELHAHFHFKQAMLLMRHDLMRMSGDADGADTLLREHCTVAPLADAYAARLIHARRWRDLLEFIDDVEARHPEQFTIMFPEDLVPYDWESLREIALQGLDERGQLQEIYRARVLGAFDMDELAALTNLRRLCDDRTWDEQSARIVDDYHREGPHLARNRCKLVCCSLHSLVAEAGSKSHAIVVAAWFTFRRGLRGRLTPV</sequence>
<dbReference type="RefSeq" id="WP_207214276.1">
    <property type="nucleotide sequence ID" value="NZ_RYUM01000020.1"/>
</dbReference>
<reference evidence="1 2" key="1">
    <citation type="submission" date="2018-12" db="EMBL/GenBank/DDBJ databases">
        <title>Unveiling genomic diversity among members of the Bifidobacterium pseudolongum species, a widely distributed gut commensal of the animal kingdom.</title>
        <authorList>
            <person name="Lugli G.A."/>
            <person name="Duranti S."/>
            <person name="Albert K."/>
            <person name="Mancabelli L."/>
            <person name="Napoli S."/>
            <person name="Viappiani A."/>
            <person name="Anzalone R."/>
            <person name="Longhi G."/>
            <person name="Milani C."/>
            <person name="Turroni F."/>
            <person name="Alessandri G."/>
            <person name="Sela D.A."/>
            <person name="Van Sinderen D."/>
            <person name="Ventura M."/>
        </authorList>
    </citation>
    <scope>NUCLEOTIDE SEQUENCE [LARGE SCALE GENOMIC DNA]</scope>
    <source>
        <strain evidence="1 2">2071B</strain>
    </source>
</reference>
<accession>A0A4Q5A3T9</accession>
<comment type="caution">
    <text evidence="1">The sequence shown here is derived from an EMBL/GenBank/DDBJ whole genome shotgun (WGS) entry which is preliminary data.</text>
</comment>